<accession>A0AB40CGH4</accession>
<feature type="region of interest" description="Disordered" evidence="1">
    <location>
        <begin position="125"/>
        <end position="145"/>
    </location>
</feature>
<evidence type="ECO:0000313" key="2">
    <source>
        <dbReference type="Proteomes" id="UP001515500"/>
    </source>
</evidence>
<evidence type="ECO:0000313" key="3">
    <source>
        <dbReference type="RefSeq" id="XP_039138662.1"/>
    </source>
</evidence>
<organism evidence="2 3">
    <name type="scientific">Dioscorea cayennensis subsp. rotundata</name>
    <name type="common">White Guinea yam</name>
    <name type="synonym">Dioscorea rotundata</name>
    <dbReference type="NCBI Taxonomy" id="55577"/>
    <lineage>
        <taxon>Eukaryota</taxon>
        <taxon>Viridiplantae</taxon>
        <taxon>Streptophyta</taxon>
        <taxon>Embryophyta</taxon>
        <taxon>Tracheophyta</taxon>
        <taxon>Spermatophyta</taxon>
        <taxon>Magnoliopsida</taxon>
        <taxon>Liliopsida</taxon>
        <taxon>Dioscoreales</taxon>
        <taxon>Dioscoreaceae</taxon>
        <taxon>Dioscorea</taxon>
    </lineage>
</organism>
<evidence type="ECO:0000256" key="1">
    <source>
        <dbReference type="SAM" id="MobiDB-lite"/>
    </source>
</evidence>
<reference evidence="3" key="1">
    <citation type="submission" date="2025-08" db="UniProtKB">
        <authorList>
            <consortium name="RefSeq"/>
        </authorList>
    </citation>
    <scope>IDENTIFICATION</scope>
</reference>
<name>A0AB40CGH4_DIOCR</name>
<dbReference type="PANTHER" id="PTHR34193:SF1">
    <property type="entry name" value="EXPRESSED PROTEIN"/>
    <property type="match status" value="1"/>
</dbReference>
<sequence length="178" mass="19688">MIKSSSEPSLWFPGKKIEGVAIKPMTVRAAEIAKSREELLGLLHDLPESEYELSLTDLVQKETQDDGATTPKDMIKTLIEEDGFGASLVKERKKRRSSASSRGSSSEGVLLNVYMPISLTRSLTTNSAQRSHISKAPSIDCSKRDRETPRLGCWSAIWVKGRGKRRTEGLELKASVKI</sequence>
<dbReference type="GeneID" id="120275989"/>
<protein>
    <submittedName>
        <fullName evidence="3">Uncharacterized protein LOC120275989</fullName>
    </submittedName>
</protein>
<dbReference type="RefSeq" id="XP_039138662.1">
    <property type="nucleotide sequence ID" value="XM_039282728.1"/>
</dbReference>
<keyword evidence="2" id="KW-1185">Reference proteome</keyword>
<dbReference type="AlphaFoldDB" id="A0AB40CGH4"/>
<dbReference type="Proteomes" id="UP001515500">
    <property type="component" value="Chromosome 14"/>
</dbReference>
<dbReference type="PANTHER" id="PTHR34193">
    <property type="entry name" value="OS11G0199801 PROTEIN"/>
    <property type="match status" value="1"/>
</dbReference>
<gene>
    <name evidence="3" type="primary">LOC120275989</name>
</gene>
<proteinExistence type="predicted"/>